<evidence type="ECO:0000313" key="1">
    <source>
        <dbReference type="EMBL" id="CAK1553511.1"/>
    </source>
</evidence>
<dbReference type="Proteomes" id="UP001497472">
    <property type="component" value="Unassembled WGS sequence"/>
</dbReference>
<sequence length="75" mass="8276">MTNEIGLASPLINDKAAPLLENAEENSIVFPRKTLSGILRYYLDEFAAPGQPQFRNKRTICGGDKRFYGVFAGAL</sequence>
<protein>
    <submittedName>
        <fullName evidence="1">Uncharacterized protein</fullName>
    </submittedName>
</protein>
<organism evidence="1 2">
    <name type="scientific">Leptosia nina</name>
    <dbReference type="NCBI Taxonomy" id="320188"/>
    <lineage>
        <taxon>Eukaryota</taxon>
        <taxon>Metazoa</taxon>
        <taxon>Ecdysozoa</taxon>
        <taxon>Arthropoda</taxon>
        <taxon>Hexapoda</taxon>
        <taxon>Insecta</taxon>
        <taxon>Pterygota</taxon>
        <taxon>Neoptera</taxon>
        <taxon>Endopterygota</taxon>
        <taxon>Lepidoptera</taxon>
        <taxon>Glossata</taxon>
        <taxon>Ditrysia</taxon>
        <taxon>Papilionoidea</taxon>
        <taxon>Pieridae</taxon>
        <taxon>Pierinae</taxon>
        <taxon>Leptosia</taxon>
    </lineage>
</organism>
<comment type="caution">
    <text evidence="1">The sequence shown here is derived from an EMBL/GenBank/DDBJ whole genome shotgun (WGS) entry which is preliminary data.</text>
</comment>
<reference evidence="1 2" key="1">
    <citation type="submission" date="2023-11" db="EMBL/GenBank/DDBJ databases">
        <authorList>
            <person name="Okamura Y."/>
        </authorList>
    </citation>
    <scope>NUCLEOTIDE SEQUENCE [LARGE SCALE GENOMIC DNA]</scope>
</reference>
<proteinExistence type="predicted"/>
<dbReference type="EMBL" id="CAVLEF010000225">
    <property type="protein sequence ID" value="CAK1553511.1"/>
    <property type="molecule type" value="Genomic_DNA"/>
</dbReference>
<dbReference type="AlphaFoldDB" id="A0AAV1JW02"/>
<evidence type="ECO:0000313" key="2">
    <source>
        <dbReference type="Proteomes" id="UP001497472"/>
    </source>
</evidence>
<accession>A0AAV1JW02</accession>
<name>A0AAV1JW02_9NEOP</name>
<gene>
    <name evidence="1" type="ORF">LNINA_LOCUS12508</name>
</gene>
<keyword evidence="2" id="KW-1185">Reference proteome</keyword>